<comment type="subcellular location">
    <subcellularLocation>
        <location evidence="1">Membrane</location>
    </subcellularLocation>
</comment>
<evidence type="ECO:0000256" key="3">
    <source>
        <dbReference type="ARBA" id="ARBA00022670"/>
    </source>
</evidence>
<dbReference type="Gene3D" id="3.90.226.10">
    <property type="entry name" value="2-enoyl-CoA Hydratase, Chain A, domain 1"/>
    <property type="match status" value="2"/>
</dbReference>
<dbReference type="CDD" id="cd07018">
    <property type="entry name" value="S49_SppA_67K_type"/>
    <property type="match status" value="1"/>
</dbReference>
<dbReference type="InterPro" id="IPR029045">
    <property type="entry name" value="ClpP/crotonase-like_dom_sf"/>
</dbReference>
<dbReference type="AlphaFoldDB" id="A0A7C4CAG5"/>
<dbReference type="InterPro" id="IPR047272">
    <property type="entry name" value="S49_SppA_C"/>
</dbReference>
<dbReference type="GO" id="GO:0006465">
    <property type="term" value="P:signal peptide processing"/>
    <property type="evidence" value="ECO:0007669"/>
    <property type="project" value="InterPro"/>
</dbReference>
<protein>
    <submittedName>
        <fullName evidence="8">Signal peptide peptidase SppA</fullName>
    </submittedName>
</protein>
<name>A0A7C4CAG5_UNCW3</name>
<dbReference type="InterPro" id="IPR004634">
    <property type="entry name" value="Pept_S49_pIV"/>
</dbReference>
<reference evidence="8" key="1">
    <citation type="journal article" date="2020" name="mSystems">
        <title>Genome- and Community-Level Interaction Insights into Carbon Utilization and Element Cycling Functions of Hydrothermarchaeota in Hydrothermal Sediment.</title>
        <authorList>
            <person name="Zhou Z."/>
            <person name="Liu Y."/>
            <person name="Xu W."/>
            <person name="Pan J."/>
            <person name="Luo Z.H."/>
            <person name="Li M."/>
        </authorList>
    </citation>
    <scope>NUCLEOTIDE SEQUENCE [LARGE SCALE GENOMIC DNA]</scope>
    <source>
        <strain evidence="8">SpSt-488</strain>
    </source>
</reference>
<dbReference type="CDD" id="cd07023">
    <property type="entry name" value="S49_Sppa_N_C"/>
    <property type="match status" value="1"/>
</dbReference>
<dbReference type="EMBL" id="DSUT01000031">
    <property type="protein sequence ID" value="HGK27653.1"/>
    <property type="molecule type" value="Genomic_DNA"/>
</dbReference>
<keyword evidence="4" id="KW-0378">Hydrolase</keyword>
<dbReference type="SUPFAM" id="SSF52096">
    <property type="entry name" value="ClpP/crotonase"/>
    <property type="match status" value="2"/>
</dbReference>
<dbReference type="InterPro" id="IPR047217">
    <property type="entry name" value="S49_SppA_67K_type_N"/>
</dbReference>
<comment type="caution">
    <text evidence="8">The sequence shown here is derived from an EMBL/GenBank/DDBJ whole genome shotgun (WGS) entry which is preliminary data.</text>
</comment>
<dbReference type="NCBIfam" id="TIGR00705">
    <property type="entry name" value="SppA_67K"/>
    <property type="match status" value="1"/>
</dbReference>
<dbReference type="PANTHER" id="PTHR33209">
    <property type="entry name" value="PROTEASE 4"/>
    <property type="match status" value="1"/>
</dbReference>
<gene>
    <name evidence="8" type="primary">sppA</name>
    <name evidence="8" type="ORF">ENS41_01710</name>
</gene>
<dbReference type="GO" id="GO:0008236">
    <property type="term" value="F:serine-type peptidase activity"/>
    <property type="evidence" value="ECO:0007669"/>
    <property type="project" value="UniProtKB-KW"/>
</dbReference>
<proteinExistence type="inferred from homology"/>
<dbReference type="Gene3D" id="6.20.330.10">
    <property type="match status" value="1"/>
</dbReference>
<dbReference type="Pfam" id="PF01343">
    <property type="entry name" value="Peptidase_S49"/>
    <property type="match status" value="2"/>
</dbReference>
<feature type="domain" description="Peptidase S49" evidence="7">
    <location>
        <begin position="6"/>
        <end position="110"/>
    </location>
</feature>
<dbReference type="InterPro" id="IPR004635">
    <property type="entry name" value="Pept_S49_SppA"/>
</dbReference>
<accession>A0A7C4CAG5</accession>
<dbReference type="GO" id="GO:0016020">
    <property type="term" value="C:membrane"/>
    <property type="evidence" value="ECO:0007669"/>
    <property type="project" value="UniProtKB-SubCell"/>
</dbReference>
<keyword evidence="6" id="KW-0472">Membrane</keyword>
<feature type="domain" description="Peptidase S49" evidence="7">
    <location>
        <begin position="214"/>
        <end position="362"/>
    </location>
</feature>
<dbReference type="NCBIfam" id="TIGR00706">
    <property type="entry name" value="SppA_dom"/>
    <property type="match status" value="1"/>
</dbReference>
<keyword evidence="5" id="KW-0720">Serine protease</keyword>
<evidence type="ECO:0000313" key="8">
    <source>
        <dbReference type="EMBL" id="HGK27653.1"/>
    </source>
</evidence>
<organism evidence="8">
    <name type="scientific">candidate division WOR-3 bacterium</name>
    <dbReference type="NCBI Taxonomy" id="2052148"/>
    <lineage>
        <taxon>Bacteria</taxon>
        <taxon>Bacteria division WOR-3</taxon>
    </lineage>
</organism>
<evidence type="ECO:0000256" key="5">
    <source>
        <dbReference type="ARBA" id="ARBA00022825"/>
    </source>
</evidence>
<evidence type="ECO:0000256" key="6">
    <source>
        <dbReference type="ARBA" id="ARBA00023136"/>
    </source>
</evidence>
<dbReference type="PANTHER" id="PTHR33209:SF1">
    <property type="entry name" value="PEPTIDASE S49 DOMAIN-CONTAINING PROTEIN"/>
    <property type="match status" value="1"/>
</dbReference>
<keyword evidence="3" id="KW-0645">Protease</keyword>
<evidence type="ECO:0000256" key="4">
    <source>
        <dbReference type="ARBA" id="ARBA00022801"/>
    </source>
</evidence>
<comment type="similarity">
    <text evidence="2">Belongs to the peptidase S49 family.</text>
</comment>
<evidence type="ECO:0000259" key="7">
    <source>
        <dbReference type="Pfam" id="PF01343"/>
    </source>
</evidence>
<evidence type="ECO:0000256" key="2">
    <source>
        <dbReference type="ARBA" id="ARBA00008683"/>
    </source>
</evidence>
<evidence type="ECO:0000256" key="1">
    <source>
        <dbReference type="ARBA" id="ARBA00004370"/>
    </source>
</evidence>
<dbReference type="InterPro" id="IPR002142">
    <property type="entry name" value="Peptidase_S49"/>
</dbReference>
<sequence length="397" mass="43784">MGGVLIPGVSGRMTFLKGTLEKLGIEPEASRHGRYKSAVEQFTEDSLTAPNREQMQALVDALYDEFISATAAGRNITPEQMETLVDQAFFMAHEAKASGLVDTLCYDDELDSLVARELGHARDKEHQFRSRKPFKDVWSAGSRIALIYANGSIATGESRTDFLTGNQIIGSTTLVNAIRQARKDRRVKSVLLRVDSPGGDGLASDEIWRELELTRAKKPLVVSMGGVAASGGYYISCNAERVFASPASLTGSIGVFSLRLVTEGLYNKLGVRRQSVKRGEHADLTDARAMTPEEDSIVQAQIDYFYGQFVNKVAQGRRMTPEQVDSVAQGRVWSGRDAFRVGLVDSLGGLKAALDYARDRARLGSDSEIEFYPKPKSAFGFDLDEFKNRLLLRLRPW</sequence>